<dbReference type="PROSITE" id="PS51222">
    <property type="entry name" value="DCD"/>
    <property type="match status" value="1"/>
</dbReference>
<evidence type="ECO:0000313" key="3">
    <source>
        <dbReference type="EMBL" id="MQM02533.1"/>
    </source>
</evidence>
<dbReference type="Proteomes" id="UP000652761">
    <property type="component" value="Unassembled WGS sequence"/>
</dbReference>
<dbReference type="InterPro" id="IPR013989">
    <property type="entry name" value="Dev_and_cell_death_domain"/>
</dbReference>
<organism evidence="3 4">
    <name type="scientific">Colocasia esculenta</name>
    <name type="common">Wild taro</name>
    <name type="synonym">Arum esculentum</name>
    <dbReference type="NCBI Taxonomy" id="4460"/>
    <lineage>
        <taxon>Eukaryota</taxon>
        <taxon>Viridiplantae</taxon>
        <taxon>Streptophyta</taxon>
        <taxon>Embryophyta</taxon>
        <taxon>Tracheophyta</taxon>
        <taxon>Spermatophyta</taxon>
        <taxon>Magnoliopsida</taxon>
        <taxon>Liliopsida</taxon>
        <taxon>Araceae</taxon>
        <taxon>Aroideae</taxon>
        <taxon>Colocasieae</taxon>
        <taxon>Colocasia</taxon>
    </lineage>
</organism>
<name>A0A843VU15_COLES</name>
<accession>A0A843VU15</accession>
<reference evidence="3" key="1">
    <citation type="submission" date="2017-07" db="EMBL/GenBank/DDBJ databases">
        <title>Taro Niue Genome Assembly and Annotation.</title>
        <authorList>
            <person name="Atibalentja N."/>
            <person name="Keating K."/>
            <person name="Fields C.J."/>
        </authorList>
    </citation>
    <scope>NUCLEOTIDE SEQUENCE</scope>
    <source>
        <strain evidence="3">Niue_2</strain>
        <tissue evidence="3">Leaf</tissue>
    </source>
</reference>
<dbReference type="OrthoDB" id="2018037at2759"/>
<dbReference type="AlphaFoldDB" id="A0A843VU15"/>
<keyword evidence="4" id="KW-1185">Reference proteome</keyword>
<gene>
    <name evidence="3" type="ORF">Taro_035300</name>
</gene>
<dbReference type="EMBL" id="NMUH01002868">
    <property type="protein sequence ID" value="MQM02533.1"/>
    <property type="molecule type" value="Genomic_DNA"/>
</dbReference>
<evidence type="ECO:0000313" key="4">
    <source>
        <dbReference type="Proteomes" id="UP000652761"/>
    </source>
</evidence>
<sequence length="196" mass="22585">MDNFWHLGDELRGQVRVSEDHHWSVMTSKLAEMTGTKSERMNNVDPSRSSVETKMKEKFGFQEEIKFENFNFTMPNLDNETIGKTAFYNSMYNMNTAFLKSNDSVNNFKLNDTSSKLVNSSNMKESYNNNSNNIIKNSSSNSNNNNGSPDKRFKTLPSTEMLPRNEVLGGYIFVCNNDTMQEDLKRQLFDHNVLTK</sequence>
<dbReference type="InterPro" id="IPR044832">
    <property type="entry name" value="NRP-like"/>
</dbReference>
<evidence type="ECO:0000259" key="2">
    <source>
        <dbReference type="PROSITE" id="PS51222"/>
    </source>
</evidence>
<feature type="domain" description="DCD" evidence="2">
    <location>
        <begin position="166"/>
        <end position="196"/>
    </location>
</feature>
<feature type="compositionally biased region" description="Low complexity" evidence="1">
    <location>
        <begin position="120"/>
        <end position="148"/>
    </location>
</feature>
<comment type="caution">
    <text evidence="3">The sequence shown here is derived from an EMBL/GenBank/DDBJ whole genome shotgun (WGS) entry which is preliminary data.</text>
</comment>
<dbReference type="PANTHER" id="PTHR46034">
    <property type="match status" value="1"/>
</dbReference>
<dbReference type="GO" id="GO:0034976">
    <property type="term" value="P:response to endoplasmic reticulum stress"/>
    <property type="evidence" value="ECO:0007669"/>
    <property type="project" value="InterPro"/>
</dbReference>
<evidence type="ECO:0000256" key="1">
    <source>
        <dbReference type="SAM" id="MobiDB-lite"/>
    </source>
</evidence>
<feature type="region of interest" description="Disordered" evidence="1">
    <location>
        <begin position="120"/>
        <end position="159"/>
    </location>
</feature>
<proteinExistence type="predicted"/>
<dbReference type="PANTHER" id="PTHR46034:SF12">
    <property type="entry name" value="B2 PROTEIN"/>
    <property type="match status" value="1"/>
</dbReference>
<protein>
    <recommendedName>
        <fullName evidence="2">DCD domain-containing protein</fullName>
    </recommendedName>
</protein>